<feature type="active site" description="Nucleophile" evidence="6">
    <location>
        <position position="431"/>
    </location>
</feature>
<dbReference type="CDD" id="cd16913">
    <property type="entry name" value="YkuD_like"/>
    <property type="match status" value="1"/>
</dbReference>
<dbReference type="GO" id="GO:0016740">
    <property type="term" value="F:transferase activity"/>
    <property type="evidence" value="ECO:0007669"/>
    <property type="project" value="UniProtKB-KW"/>
</dbReference>
<proteinExistence type="predicted"/>
<evidence type="ECO:0000256" key="2">
    <source>
        <dbReference type="ARBA" id="ARBA00022679"/>
    </source>
</evidence>
<accession>A0A934K7W7</accession>
<dbReference type="Gene3D" id="2.40.440.10">
    <property type="entry name" value="L,D-transpeptidase catalytic domain-like"/>
    <property type="match status" value="1"/>
</dbReference>
<name>A0A934K7W7_9BACT</name>
<dbReference type="RefSeq" id="WP_338204371.1">
    <property type="nucleotide sequence ID" value="NZ_JAEKNR010000209.1"/>
</dbReference>
<dbReference type="PANTHER" id="PTHR30582">
    <property type="entry name" value="L,D-TRANSPEPTIDASE"/>
    <property type="match status" value="1"/>
</dbReference>
<dbReference type="GO" id="GO:0008360">
    <property type="term" value="P:regulation of cell shape"/>
    <property type="evidence" value="ECO:0007669"/>
    <property type="project" value="UniProtKB-UniRule"/>
</dbReference>
<dbReference type="Proteomes" id="UP000612893">
    <property type="component" value="Unassembled WGS sequence"/>
</dbReference>
<dbReference type="AlphaFoldDB" id="A0A934K7W7"/>
<comment type="pathway">
    <text evidence="1 6">Cell wall biogenesis; peptidoglycan biosynthesis.</text>
</comment>
<dbReference type="InterPro" id="IPR005490">
    <property type="entry name" value="LD_TPept_cat_dom"/>
</dbReference>
<dbReference type="EMBL" id="JAEKNR010000209">
    <property type="protein sequence ID" value="MBJ7600509.1"/>
    <property type="molecule type" value="Genomic_DNA"/>
</dbReference>
<dbReference type="GO" id="GO:0071555">
    <property type="term" value="P:cell wall organization"/>
    <property type="evidence" value="ECO:0007669"/>
    <property type="project" value="UniProtKB-UniRule"/>
</dbReference>
<feature type="active site" description="Proton donor/acceptor" evidence="6">
    <location>
        <position position="407"/>
    </location>
</feature>
<comment type="caution">
    <text evidence="8">The sequence shown here is derived from an EMBL/GenBank/DDBJ whole genome shotgun (WGS) entry which is preliminary data.</text>
</comment>
<dbReference type="PROSITE" id="PS52029">
    <property type="entry name" value="LD_TPASE"/>
    <property type="match status" value="1"/>
</dbReference>
<dbReference type="InterPro" id="IPR050979">
    <property type="entry name" value="LD-transpeptidase"/>
</dbReference>
<keyword evidence="5 6" id="KW-0961">Cell wall biogenesis/degradation</keyword>
<evidence type="ECO:0000313" key="8">
    <source>
        <dbReference type="EMBL" id="MBJ7600509.1"/>
    </source>
</evidence>
<dbReference type="GO" id="GO:0071972">
    <property type="term" value="F:peptidoglycan L,D-transpeptidase activity"/>
    <property type="evidence" value="ECO:0007669"/>
    <property type="project" value="TreeGrafter"/>
</dbReference>
<evidence type="ECO:0000256" key="5">
    <source>
        <dbReference type="ARBA" id="ARBA00023316"/>
    </source>
</evidence>
<evidence type="ECO:0000256" key="6">
    <source>
        <dbReference type="PROSITE-ProRule" id="PRU01373"/>
    </source>
</evidence>
<feature type="domain" description="L,D-TPase catalytic" evidence="7">
    <location>
        <begin position="324"/>
        <end position="455"/>
    </location>
</feature>
<evidence type="ECO:0000256" key="1">
    <source>
        <dbReference type="ARBA" id="ARBA00004752"/>
    </source>
</evidence>
<evidence type="ECO:0000256" key="3">
    <source>
        <dbReference type="ARBA" id="ARBA00022960"/>
    </source>
</evidence>
<dbReference type="GO" id="GO:0018104">
    <property type="term" value="P:peptidoglycan-protein cross-linking"/>
    <property type="evidence" value="ECO:0007669"/>
    <property type="project" value="TreeGrafter"/>
</dbReference>
<dbReference type="SUPFAM" id="SSF141523">
    <property type="entry name" value="L,D-transpeptidase catalytic domain-like"/>
    <property type="match status" value="1"/>
</dbReference>
<evidence type="ECO:0000313" key="9">
    <source>
        <dbReference type="Proteomes" id="UP000612893"/>
    </source>
</evidence>
<reference evidence="8" key="1">
    <citation type="submission" date="2020-10" db="EMBL/GenBank/DDBJ databases">
        <title>Ca. Dormibacterota MAGs.</title>
        <authorList>
            <person name="Montgomery K."/>
        </authorList>
    </citation>
    <scope>NUCLEOTIDE SEQUENCE [LARGE SCALE GENOMIC DNA]</scope>
    <source>
        <strain evidence="8">SC8812_S17_10</strain>
    </source>
</reference>
<protein>
    <submittedName>
        <fullName evidence="8">L,D-transpeptidase</fullName>
    </submittedName>
</protein>
<dbReference type="InterPro" id="IPR038063">
    <property type="entry name" value="Transpep_catalytic_dom"/>
</dbReference>
<organism evidence="8 9">
    <name type="scientific">Candidatus Nephthysia bennettiae</name>
    <dbReference type="NCBI Taxonomy" id="3127016"/>
    <lineage>
        <taxon>Bacteria</taxon>
        <taxon>Bacillati</taxon>
        <taxon>Candidatus Dormiibacterota</taxon>
        <taxon>Candidatus Dormibacteria</taxon>
        <taxon>Candidatus Dormibacterales</taxon>
        <taxon>Candidatus Dormibacteraceae</taxon>
        <taxon>Candidatus Nephthysia</taxon>
    </lineage>
</organism>
<keyword evidence="9" id="KW-1185">Reference proteome</keyword>
<evidence type="ECO:0000259" key="7">
    <source>
        <dbReference type="PROSITE" id="PS52029"/>
    </source>
</evidence>
<dbReference type="PANTHER" id="PTHR30582:SF2">
    <property type="entry name" value="L,D-TRANSPEPTIDASE YCIB-RELATED"/>
    <property type="match status" value="1"/>
</dbReference>
<gene>
    <name evidence="8" type="ORF">JF922_20875</name>
</gene>
<keyword evidence="3 6" id="KW-0133">Cell shape</keyword>
<dbReference type="Pfam" id="PF03734">
    <property type="entry name" value="YkuD"/>
    <property type="match status" value="1"/>
</dbReference>
<sequence length="456" mass="49322">MRRIVAATVLAVLVALVAAGGIGNVYAYWQRTRTLQQQWNDAEAAGVPRARIDPLRAQLKSTESQHGGAVMYAATSMTLVRNPLQGLQRQTQGIYDQATGESRTQAETALAKLEQEHGPTPFDQARYDQRLHAASKPLDFQKLARAWIGEQRQLADTKGQLGAMAGGFNNGLPVDVVSGRDLLQQTTVQLRQAELWTDPADQTLSLAQQYLGGSYQRMLAQHDDVKKQLDAGNTTLGRRLDLRNKGNDLVRTVPALAQYGQGGDYSSRAEQARQALLAARDDEQLGAAVNTLQGIVVELGQKKQEALQRLAAGTSGCESNAAGKLILVSLSQQRLVACDGPTTAYSAPVTSGRPGMETLTGTTTISFKQSPWLMKPEASCKQTDPCWYRATQVNYVMLFRSGGYYLHDWPPQEGSAFGRGTQAGRFGSHGCVHVPVGVLAQLYGWAPVGTTVIVTA</sequence>
<keyword evidence="2" id="KW-0808">Transferase</keyword>
<dbReference type="GO" id="GO:0005576">
    <property type="term" value="C:extracellular region"/>
    <property type="evidence" value="ECO:0007669"/>
    <property type="project" value="TreeGrafter"/>
</dbReference>
<evidence type="ECO:0000256" key="4">
    <source>
        <dbReference type="ARBA" id="ARBA00022984"/>
    </source>
</evidence>
<keyword evidence="4 6" id="KW-0573">Peptidoglycan synthesis</keyword>